<dbReference type="AlphaFoldDB" id="A0A7S1TDN0"/>
<sequence>MAPMMDEQPPTGFLVRSVGGLGRRGDGQATCAVSRVVALSSVGMEPVVPVRGIEAYSPAVVKFMNKEHPSYAAEFVRRFGRKVTDFSTVESCEIVDVSAAGVEVEVMLCQEAEEQCVCVSEAIPWLEDVSCADINEVVFQLGRLSETCGFSADL</sequence>
<name>A0A7S1TDN0_9RHOD</name>
<evidence type="ECO:0008006" key="2">
    <source>
        <dbReference type="Google" id="ProtNLM"/>
    </source>
</evidence>
<gene>
    <name evidence="1" type="ORF">CCAE0312_LOCUS4883</name>
</gene>
<organism evidence="1">
    <name type="scientific">Compsopogon caeruleus</name>
    <dbReference type="NCBI Taxonomy" id="31354"/>
    <lineage>
        <taxon>Eukaryota</taxon>
        <taxon>Rhodophyta</taxon>
        <taxon>Compsopogonophyceae</taxon>
        <taxon>Compsopogonales</taxon>
        <taxon>Compsopogonaceae</taxon>
        <taxon>Compsopogon</taxon>
    </lineage>
</organism>
<accession>A0A7S1TDN0</accession>
<dbReference type="EMBL" id="HBGH01008912">
    <property type="protein sequence ID" value="CAD9232798.1"/>
    <property type="molecule type" value="Transcribed_RNA"/>
</dbReference>
<proteinExistence type="predicted"/>
<evidence type="ECO:0000313" key="1">
    <source>
        <dbReference type="EMBL" id="CAD9232798.1"/>
    </source>
</evidence>
<reference evidence="1" key="1">
    <citation type="submission" date="2021-01" db="EMBL/GenBank/DDBJ databases">
        <authorList>
            <person name="Corre E."/>
            <person name="Pelletier E."/>
            <person name="Niang G."/>
            <person name="Scheremetjew M."/>
            <person name="Finn R."/>
            <person name="Kale V."/>
            <person name="Holt S."/>
            <person name="Cochrane G."/>
            <person name="Meng A."/>
            <person name="Brown T."/>
            <person name="Cohen L."/>
        </authorList>
    </citation>
    <scope>NUCLEOTIDE SEQUENCE</scope>
    <source>
        <strain evidence="1">SAG 36.94</strain>
    </source>
</reference>
<protein>
    <recommendedName>
        <fullName evidence="2">DUF2470 domain-containing protein</fullName>
    </recommendedName>
</protein>